<proteinExistence type="predicted"/>
<reference evidence="1" key="1">
    <citation type="journal article" date="2014" name="Front. Microbiol.">
        <title>High frequency of phylogenetically diverse reductive dehalogenase-homologous genes in deep subseafloor sedimentary metagenomes.</title>
        <authorList>
            <person name="Kawai M."/>
            <person name="Futagami T."/>
            <person name="Toyoda A."/>
            <person name="Takaki Y."/>
            <person name="Nishi S."/>
            <person name="Hori S."/>
            <person name="Arai W."/>
            <person name="Tsubouchi T."/>
            <person name="Morono Y."/>
            <person name="Uchiyama I."/>
            <person name="Ito T."/>
            <person name="Fujiyama A."/>
            <person name="Inagaki F."/>
            <person name="Takami H."/>
        </authorList>
    </citation>
    <scope>NUCLEOTIDE SEQUENCE</scope>
    <source>
        <strain evidence="1">Expedition CK06-06</strain>
    </source>
</reference>
<dbReference type="EMBL" id="BARV01011295">
    <property type="protein sequence ID" value="GAI06150.1"/>
    <property type="molecule type" value="Genomic_DNA"/>
</dbReference>
<accession>X1LUR6</accession>
<sequence>GTPKDDWLSKSGYFYLPRGEKRGKLRVRTPMQPVLLKTNIPYVMVFSCWVSILETLQWQYDSSENAYYPRGYRLIYRKVTEEWTPYYDQSFLFAEFGNPPLPKPEPPPPIEHFAVPSSFPGQYSLKRGHRWG</sequence>
<comment type="caution">
    <text evidence="1">The sequence shown here is derived from an EMBL/GenBank/DDBJ whole genome shotgun (WGS) entry which is preliminary data.</text>
</comment>
<protein>
    <submittedName>
        <fullName evidence="1">Uncharacterized protein</fullName>
    </submittedName>
</protein>
<feature type="non-terminal residue" evidence="1">
    <location>
        <position position="1"/>
    </location>
</feature>
<name>X1LUR6_9ZZZZ</name>
<organism evidence="1">
    <name type="scientific">marine sediment metagenome</name>
    <dbReference type="NCBI Taxonomy" id="412755"/>
    <lineage>
        <taxon>unclassified sequences</taxon>
        <taxon>metagenomes</taxon>
        <taxon>ecological metagenomes</taxon>
    </lineage>
</organism>
<dbReference type="AlphaFoldDB" id="X1LUR6"/>
<evidence type="ECO:0000313" key="1">
    <source>
        <dbReference type="EMBL" id="GAI06150.1"/>
    </source>
</evidence>
<gene>
    <name evidence="1" type="ORF">S06H3_21489</name>
</gene>